<keyword evidence="2" id="KW-1185">Reference proteome</keyword>
<sequence length="207" mass="22837">MLVDDEEHVFEIRVTLKGKEITWTQNLAFSNYATLANNGSDKYVQQNTNGHNTSPASTHAKRFTYPLSVASTYDAPLAGGLTIDATMRRGKTVEQIGELAFHNAWISVAPGHAAFRGCRVTNLQNGTASYINIPTKKRSYGTGSTDQHYTLSGVRQLNGSIMFDEELSADQEDEGFKFSVAQNRVQRSKWHDSAVQGIRALLGRGPR</sequence>
<dbReference type="Proteomes" id="UP001140510">
    <property type="component" value="Unassembled WGS sequence"/>
</dbReference>
<proteinExistence type="predicted"/>
<evidence type="ECO:0000313" key="2">
    <source>
        <dbReference type="Proteomes" id="UP001140510"/>
    </source>
</evidence>
<protein>
    <submittedName>
        <fullName evidence="1">Uncharacterized protein</fullName>
    </submittedName>
</protein>
<dbReference type="EMBL" id="JAPEVA010000050">
    <property type="protein sequence ID" value="KAJ4403573.1"/>
    <property type="molecule type" value="Genomic_DNA"/>
</dbReference>
<name>A0A9W8ZF38_9PLEO</name>
<dbReference type="AlphaFoldDB" id="A0A9W8ZF38"/>
<reference evidence="1" key="1">
    <citation type="submission" date="2022-10" db="EMBL/GenBank/DDBJ databases">
        <title>Tapping the CABI collections for fungal endophytes: first genome assemblies for Collariella, Neodidymelliopsis, Ascochyta clinopodiicola, Didymella pomorum, Didymosphaeria variabile, Neocosmospora piperis and Neocucurbitaria cava.</title>
        <authorList>
            <person name="Hill R."/>
        </authorList>
    </citation>
    <scope>NUCLEOTIDE SEQUENCE</scope>
    <source>
        <strain evidence="1">IMI 355091</strain>
    </source>
</reference>
<gene>
    <name evidence="1" type="ORF">N0V91_006446</name>
</gene>
<organism evidence="1 2">
    <name type="scientific">Didymella pomorum</name>
    <dbReference type="NCBI Taxonomy" id="749634"/>
    <lineage>
        <taxon>Eukaryota</taxon>
        <taxon>Fungi</taxon>
        <taxon>Dikarya</taxon>
        <taxon>Ascomycota</taxon>
        <taxon>Pezizomycotina</taxon>
        <taxon>Dothideomycetes</taxon>
        <taxon>Pleosporomycetidae</taxon>
        <taxon>Pleosporales</taxon>
        <taxon>Pleosporineae</taxon>
        <taxon>Didymellaceae</taxon>
        <taxon>Didymella</taxon>
    </lineage>
</organism>
<evidence type="ECO:0000313" key="1">
    <source>
        <dbReference type="EMBL" id="KAJ4403573.1"/>
    </source>
</evidence>
<dbReference type="Pfam" id="PF25156">
    <property type="entry name" value="PNGase_A_C"/>
    <property type="match status" value="1"/>
</dbReference>
<accession>A0A9W8ZF38</accession>
<comment type="caution">
    <text evidence="1">The sequence shown here is derived from an EMBL/GenBank/DDBJ whole genome shotgun (WGS) entry which is preliminary data.</text>
</comment>
<dbReference type="OrthoDB" id="1612078at2759"/>